<dbReference type="InterPro" id="IPR027471">
    <property type="entry name" value="YbeD-like_sf"/>
</dbReference>
<dbReference type="SUPFAM" id="SSF117991">
    <property type="entry name" value="YbeD/HP0495-like"/>
    <property type="match status" value="1"/>
</dbReference>
<dbReference type="EMBL" id="BAABGR010000035">
    <property type="protein sequence ID" value="GAA4519199.1"/>
    <property type="molecule type" value="Genomic_DNA"/>
</dbReference>
<dbReference type="Pfam" id="PF04359">
    <property type="entry name" value="DUF493"/>
    <property type="match status" value="1"/>
</dbReference>
<evidence type="ECO:0000313" key="1">
    <source>
        <dbReference type="EMBL" id="GAA4519199.1"/>
    </source>
</evidence>
<dbReference type="Proteomes" id="UP001500394">
    <property type="component" value="Unassembled WGS sequence"/>
</dbReference>
<dbReference type="Gene3D" id="3.30.70.260">
    <property type="match status" value="1"/>
</dbReference>
<keyword evidence="2" id="KW-1185">Reference proteome</keyword>
<protein>
    <submittedName>
        <fullName evidence="1">DUF493 family protein</fullName>
    </submittedName>
</protein>
<comment type="caution">
    <text evidence="1">The sequence shown here is derived from an EMBL/GenBank/DDBJ whole genome shotgun (WGS) entry which is preliminary data.</text>
</comment>
<dbReference type="InterPro" id="IPR007454">
    <property type="entry name" value="UPF0250_YbeD-like"/>
</dbReference>
<name>A0ABP8R672_9SPHI</name>
<organism evidence="1 2">
    <name type="scientific">Sphingobacterium thermophilum</name>
    <dbReference type="NCBI Taxonomy" id="768534"/>
    <lineage>
        <taxon>Bacteria</taxon>
        <taxon>Pseudomonadati</taxon>
        <taxon>Bacteroidota</taxon>
        <taxon>Sphingobacteriia</taxon>
        <taxon>Sphingobacteriales</taxon>
        <taxon>Sphingobacteriaceae</taxon>
        <taxon>Sphingobacterium</taxon>
    </lineage>
</organism>
<proteinExistence type="predicted"/>
<evidence type="ECO:0000313" key="2">
    <source>
        <dbReference type="Proteomes" id="UP001500394"/>
    </source>
</evidence>
<accession>A0ABP8R672</accession>
<sequence length="119" mass="13695">MPIKENIYKKGFLMTKFNNISVNDINDNNGADFYEGFRRKLMDIEQFPSIYTFKFIVPAGENKSEDIAQIFAHPSTQISSKDSKTGKYNSLTVKTYVTTADEVIDYYKKVSLIEKVIML</sequence>
<gene>
    <name evidence="1" type="ORF">GCM10023173_21780</name>
</gene>
<reference evidence="2" key="1">
    <citation type="journal article" date="2019" name="Int. J. Syst. Evol. Microbiol.">
        <title>The Global Catalogue of Microorganisms (GCM) 10K type strain sequencing project: providing services to taxonomists for standard genome sequencing and annotation.</title>
        <authorList>
            <consortium name="The Broad Institute Genomics Platform"/>
            <consortium name="The Broad Institute Genome Sequencing Center for Infectious Disease"/>
            <person name="Wu L."/>
            <person name="Ma J."/>
        </authorList>
    </citation>
    <scope>NUCLEOTIDE SEQUENCE [LARGE SCALE GENOMIC DNA]</scope>
    <source>
        <strain evidence="2">JCM 17858</strain>
    </source>
</reference>